<sequence>MPLFRTSSEYPLVDIPVRRAGMATSSVAVPPPNPDSTPTRLQNGTDDAATDGSTTPRRRSVIDSAVLTTLSPLIDVVIEQSLQEAVAQAQSDIAGLKAEMEKLQMEMAKLKM</sequence>
<reference evidence="4" key="1">
    <citation type="submission" date="2014-04" db="EMBL/GenBank/DDBJ databases">
        <title>Evolutionary Origins and Diversification of the Mycorrhizal Mutualists.</title>
        <authorList>
            <consortium name="DOE Joint Genome Institute"/>
            <consortium name="Mycorrhizal Genomics Consortium"/>
            <person name="Kohler A."/>
            <person name="Kuo A."/>
            <person name="Nagy L.G."/>
            <person name="Floudas D."/>
            <person name="Copeland A."/>
            <person name="Barry K.W."/>
            <person name="Cichocki N."/>
            <person name="Veneault-Fourrey C."/>
            <person name="LaButti K."/>
            <person name="Lindquist E.A."/>
            <person name="Lipzen A."/>
            <person name="Lundell T."/>
            <person name="Morin E."/>
            <person name="Murat C."/>
            <person name="Riley R."/>
            <person name="Ohm R."/>
            <person name="Sun H."/>
            <person name="Tunlid A."/>
            <person name="Henrissat B."/>
            <person name="Grigoriev I.V."/>
            <person name="Hibbett D.S."/>
            <person name="Martin F."/>
        </authorList>
    </citation>
    <scope>NUCLEOTIDE SEQUENCE [LARGE SCALE GENOMIC DNA]</scope>
    <source>
        <strain evidence="4">FD-334 SS-4</strain>
    </source>
</reference>
<protein>
    <submittedName>
        <fullName evidence="3">Uncharacterized protein</fullName>
    </submittedName>
</protein>
<keyword evidence="4" id="KW-1185">Reference proteome</keyword>
<evidence type="ECO:0000256" key="1">
    <source>
        <dbReference type="SAM" id="Coils"/>
    </source>
</evidence>
<feature type="coiled-coil region" evidence="1">
    <location>
        <begin position="79"/>
        <end position="106"/>
    </location>
</feature>
<evidence type="ECO:0000313" key="4">
    <source>
        <dbReference type="Proteomes" id="UP000054270"/>
    </source>
</evidence>
<keyword evidence="1" id="KW-0175">Coiled coil</keyword>
<dbReference type="Proteomes" id="UP000054270">
    <property type="component" value="Unassembled WGS sequence"/>
</dbReference>
<evidence type="ECO:0000256" key="2">
    <source>
        <dbReference type="SAM" id="MobiDB-lite"/>
    </source>
</evidence>
<feature type="compositionally biased region" description="Low complexity" evidence="2">
    <location>
        <begin position="44"/>
        <end position="55"/>
    </location>
</feature>
<name>A0A0D2L2K7_HYPSF</name>
<organism evidence="3 4">
    <name type="scientific">Hypholoma sublateritium (strain FD-334 SS-4)</name>
    <dbReference type="NCBI Taxonomy" id="945553"/>
    <lineage>
        <taxon>Eukaryota</taxon>
        <taxon>Fungi</taxon>
        <taxon>Dikarya</taxon>
        <taxon>Basidiomycota</taxon>
        <taxon>Agaricomycotina</taxon>
        <taxon>Agaricomycetes</taxon>
        <taxon>Agaricomycetidae</taxon>
        <taxon>Agaricales</taxon>
        <taxon>Agaricineae</taxon>
        <taxon>Strophariaceae</taxon>
        <taxon>Hypholoma</taxon>
    </lineage>
</organism>
<evidence type="ECO:0000313" key="3">
    <source>
        <dbReference type="EMBL" id="KJA20962.1"/>
    </source>
</evidence>
<feature type="region of interest" description="Disordered" evidence="2">
    <location>
        <begin position="23"/>
        <end position="57"/>
    </location>
</feature>
<dbReference type="AlphaFoldDB" id="A0A0D2L2K7"/>
<gene>
    <name evidence="3" type="ORF">HYPSUDRAFT_203353</name>
</gene>
<accession>A0A0D2L2K7</accession>
<dbReference type="EMBL" id="KN817562">
    <property type="protein sequence ID" value="KJA20962.1"/>
    <property type="molecule type" value="Genomic_DNA"/>
</dbReference>
<proteinExistence type="predicted"/>